<gene>
    <name evidence="5" type="ORF">DKZ22_10275</name>
</gene>
<sequence>MKFTKGNIKWYSALFSCSVFLIGSISIVNADESNPNNQMQQSAVLVSDKTNNSQNNNLVKKDENNQTSDQQINMQVTPSSNFQSVNLVQSQAATNGVVNENGNNYYYQNGQRQTNYFLNQNNKVYYFDNSGVMYQNKWYYNWGHSYYFKSDGTRATNETLIIDGTSYYFDNEGIAHSNKASQVVSIAKQPVMPYVWGAIGPNSFDCSGLVQYVYRQVGISLSRTTYQQEYQGKAVSLNSLQPGDLLFWGNYGNAYHVAIYIGDGNFIQAPTKGQNVKITNIKYYHPTFARRIL</sequence>
<evidence type="ECO:0000256" key="3">
    <source>
        <dbReference type="ARBA" id="ARBA00022801"/>
    </source>
</evidence>
<evidence type="ECO:0000313" key="5">
    <source>
        <dbReference type="EMBL" id="PWT39772.1"/>
    </source>
</evidence>
<proteinExistence type="inferred from homology"/>
<accession>A0A2R7DQX6</accession>
<dbReference type="InterPro" id="IPR038765">
    <property type="entry name" value="Papain-like_cys_pep_sf"/>
</dbReference>
<dbReference type="PROSITE" id="PS51935">
    <property type="entry name" value="NLPC_P60"/>
    <property type="match status" value="1"/>
</dbReference>
<evidence type="ECO:0000313" key="6">
    <source>
        <dbReference type="Proteomes" id="UP000245980"/>
    </source>
</evidence>
<dbReference type="GO" id="GO:0006508">
    <property type="term" value="P:proteolysis"/>
    <property type="evidence" value="ECO:0007669"/>
    <property type="project" value="UniProtKB-KW"/>
</dbReference>
<dbReference type="PANTHER" id="PTHR47053:SF1">
    <property type="entry name" value="MUREIN DD-ENDOPEPTIDASE MEPH-RELATED"/>
    <property type="match status" value="1"/>
</dbReference>
<dbReference type="RefSeq" id="WP_003668620.1">
    <property type="nucleotide sequence ID" value="NZ_CP011024.1"/>
</dbReference>
<dbReference type="Gene3D" id="2.10.270.10">
    <property type="entry name" value="Cholin Binding"/>
    <property type="match status" value="1"/>
</dbReference>
<dbReference type="EMBL" id="QGHT01000068">
    <property type="protein sequence ID" value="PWT39772.1"/>
    <property type="molecule type" value="Genomic_DNA"/>
</dbReference>
<evidence type="ECO:0000256" key="2">
    <source>
        <dbReference type="ARBA" id="ARBA00022670"/>
    </source>
</evidence>
<organism evidence="5 6">
    <name type="scientific">Limosilactobacillus reuteri</name>
    <name type="common">Lactobacillus reuteri</name>
    <dbReference type="NCBI Taxonomy" id="1598"/>
    <lineage>
        <taxon>Bacteria</taxon>
        <taxon>Bacillati</taxon>
        <taxon>Bacillota</taxon>
        <taxon>Bacilli</taxon>
        <taxon>Lactobacillales</taxon>
        <taxon>Lactobacillaceae</taxon>
        <taxon>Limosilactobacillus</taxon>
    </lineage>
</organism>
<name>A0A2R7DQX6_LIMRT</name>
<dbReference type="DNASU" id="5189318"/>
<dbReference type="Proteomes" id="UP000245980">
    <property type="component" value="Unassembled WGS sequence"/>
</dbReference>
<dbReference type="SUPFAM" id="SSF69360">
    <property type="entry name" value="Cell wall binding repeat"/>
    <property type="match status" value="1"/>
</dbReference>
<comment type="caution">
    <text evidence="5">The sequence shown here is derived from an EMBL/GenBank/DDBJ whole genome shotgun (WGS) entry which is preliminary data.</text>
</comment>
<dbReference type="SUPFAM" id="SSF54001">
    <property type="entry name" value="Cysteine proteinases"/>
    <property type="match status" value="1"/>
</dbReference>
<keyword evidence="4" id="KW-0788">Thiol protease</keyword>
<dbReference type="InterPro" id="IPR051202">
    <property type="entry name" value="Peptidase_C40"/>
</dbReference>
<dbReference type="GO" id="GO:0008234">
    <property type="term" value="F:cysteine-type peptidase activity"/>
    <property type="evidence" value="ECO:0007669"/>
    <property type="project" value="UniProtKB-KW"/>
</dbReference>
<dbReference type="Pfam" id="PF00877">
    <property type="entry name" value="NLPC_P60"/>
    <property type="match status" value="1"/>
</dbReference>
<dbReference type="InterPro" id="IPR000064">
    <property type="entry name" value="NLP_P60_dom"/>
</dbReference>
<reference evidence="5 6" key="1">
    <citation type="journal article" date="2018" name="Front. Microbiol.">
        <title>Comparative Genomics of the Herbivore Gut Symbiont Lactobacillus reuteri Reveals Genetic Diversity and Lifestyle Adaptation.</title>
        <authorList>
            <person name="Zhao J."/>
        </authorList>
    </citation>
    <scope>NUCLEOTIDE SEQUENCE [LARGE SCALE GENOMIC DNA]</scope>
    <source>
        <strain evidence="5 6">LR10</strain>
    </source>
</reference>
<keyword evidence="2" id="KW-0645">Protease</keyword>
<evidence type="ECO:0000256" key="4">
    <source>
        <dbReference type="ARBA" id="ARBA00022807"/>
    </source>
</evidence>
<protein>
    <submittedName>
        <fullName evidence="5">Hydrolase Nlp/P60</fullName>
    </submittedName>
</protein>
<dbReference type="AlphaFoldDB" id="A0A2R7DQX6"/>
<keyword evidence="3 5" id="KW-0378">Hydrolase</keyword>
<dbReference type="PANTHER" id="PTHR47053">
    <property type="entry name" value="MUREIN DD-ENDOPEPTIDASE MEPH-RELATED"/>
    <property type="match status" value="1"/>
</dbReference>
<comment type="similarity">
    <text evidence="1">Belongs to the peptidase C40 family.</text>
</comment>
<dbReference type="Gene3D" id="3.90.1720.10">
    <property type="entry name" value="endopeptidase domain like (from Nostoc punctiforme)"/>
    <property type="match status" value="1"/>
</dbReference>
<evidence type="ECO:0000256" key="1">
    <source>
        <dbReference type="ARBA" id="ARBA00007074"/>
    </source>
</evidence>